<dbReference type="Proteomes" id="UP000504634">
    <property type="component" value="Unplaced"/>
</dbReference>
<feature type="chain" id="PRO_5026697884" evidence="2">
    <location>
        <begin position="18"/>
        <end position="185"/>
    </location>
</feature>
<reference evidence="4" key="1">
    <citation type="submission" date="2025-08" db="UniProtKB">
        <authorList>
            <consortium name="RefSeq"/>
        </authorList>
    </citation>
    <scope>IDENTIFICATION</scope>
    <source>
        <strain evidence="4">11010-0011.00</strain>
        <tissue evidence="4">Whole body</tissue>
    </source>
</reference>
<gene>
    <name evidence="4" type="primary">LOC115631991</name>
</gene>
<dbReference type="GeneID" id="115631991"/>
<feature type="compositionally biased region" description="Polar residues" evidence="1">
    <location>
        <begin position="147"/>
        <end position="157"/>
    </location>
</feature>
<feature type="compositionally biased region" description="Basic and acidic residues" evidence="1">
    <location>
        <begin position="134"/>
        <end position="144"/>
    </location>
</feature>
<keyword evidence="2" id="KW-0732">Signal</keyword>
<evidence type="ECO:0000256" key="2">
    <source>
        <dbReference type="SAM" id="SignalP"/>
    </source>
</evidence>
<feature type="region of interest" description="Disordered" evidence="1">
    <location>
        <begin position="92"/>
        <end position="185"/>
    </location>
</feature>
<feature type="compositionally biased region" description="Basic residues" evidence="1">
    <location>
        <begin position="162"/>
        <end position="185"/>
    </location>
</feature>
<feature type="signal peptide" evidence="2">
    <location>
        <begin position="1"/>
        <end position="17"/>
    </location>
</feature>
<proteinExistence type="predicted"/>
<protein>
    <submittedName>
        <fullName evidence="4">Uncharacterized protein LOC115631991</fullName>
    </submittedName>
</protein>
<evidence type="ECO:0000256" key="1">
    <source>
        <dbReference type="SAM" id="MobiDB-lite"/>
    </source>
</evidence>
<sequence>MRWSFLFVSAYFAFVACEKRFLVTRKYGGCLVKNKYRHERSCFGPRRTFYVFHQILFDCIRVTSFCPRMHEQNDFRSLFMCRQSCERYMKVPSLPPPPSTEAGGSDASSTTAKAKAFQNPDGFETATAPADAAAESKTESKAESDPESATESATESKTAPPVRRRGRPPARSRGRARNRLRIRRK</sequence>
<keyword evidence="3" id="KW-1185">Reference proteome</keyword>
<dbReference type="PROSITE" id="PS51257">
    <property type="entry name" value="PROKAR_LIPOPROTEIN"/>
    <property type="match status" value="1"/>
</dbReference>
<dbReference type="OrthoDB" id="7861459at2759"/>
<feature type="compositionally biased region" description="Low complexity" evidence="1">
    <location>
        <begin position="124"/>
        <end position="133"/>
    </location>
</feature>
<dbReference type="AlphaFoldDB" id="A0A6J2U8G8"/>
<feature type="compositionally biased region" description="Low complexity" evidence="1">
    <location>
        <begin position="102"/>
        <end position="116"/>
    </location>
</feature>
<evidence type="ECO:0000313" key="4">
    <source>
        <dbReference type="RefSeq" id="XP_030384781.1"/>
    </source>
</evidence>
<name>A0A6J2U8G8_DROLE</name>
<accession>A0A6J2U8G8</accession>
<organism evidence="3 4">
    <name type="scientific">Drosophila lebanonensis</name>
    <name type="common">Fruit fly</name>
    <name type="synonym">Scaptodrosophila lebanonensis</name>
    <dbReference type="NCBI Taxonomy" id="7225"/>
    <lineage>
        <taxon>Eukaryota</taxon>
        <taxon>Metazoa</taxon>
        <taxon>Ecdysozoa</taxon>
        <taxon>Arthropoda</taxon>
        <taxon>Hexapoda</taxon>
        <taxon>Insecta</taxon>
        <taxon>Pterygota</taxon>
        <taxon>Neoptera</taxon>
        <taxon>Endopterygota</taxon>
        <taxon>Diptera</taxon>
        <taxon>Brachycera</taxon>
        <taxon>Muscomorpha</taxon>
        <taxon>Ephydroidea</taxon>
        <taxon>Drosophilidae</taxon>
        <taxon>Scaptodrosophila</taxon>
    </lineage>
</organism>
<dbReference type="RefSeq" id="XP_030384781.1">
    <property type="nucleotide sequence ID" value="XM_030528921.1"/>
</dbReference>
<evidence type="ECO:0000313" key="3">
    <source>
        <dbReference type="Proteomes" id="UP000504634"/>
    </source>
</evidence>